<name>A0A2T7PDK5_POMCA</name>
<protein>
    <recommendedName>
        <fullName evidence="4">INO80 complex subunit B-like conserved region domain-containing protein</fullName>
    </recommendedName>
</protein>
<keyword evidence="3" id="KW-1185">Reference proteome</keyword>
<feature type="compositionally biased region" description="Basic residues" evidence="1">
    <location>
        <begin position="21"/>
        <end position="35"/>
    </location>
</feature>
<feature type="compositionally biased region" description="Basic and acidic residues" evidence="1">
    <location>
        <begin position="196"/>
        <end position="212"/>
    </location>
</feature>
<organism evidence="2 3">
    <name type="scientific">Pomacea canaliculata</name>
    <name type="common">Golden apple snail</name>
    <dbReference type="NCBI Taxonomy" id="400727"/>
    <lineage>
        <taxon>Eukaryota</taxon>
        <taxon>Metazoa</taxon>
        <taxon>Spiralia</taxon>
        <taxon>Lophotrochozoa</taxon>
        <taxon>Mollusca</taxon>
        <taxon>Gastropoda</taxon>
        <taxon>Caenogastropoda</taxon>
        <taxon>Architaenioglossa</taxon>
        <taxon>Ampullarioidea</taxon>
        <taxon>Ampullariidae</taxon>
        <taxon>Pomacea</taxon>
    </lineage>
</organism>
<proteinExistence type="predicted"/>
<evidence type="ECO:0000313" key="2">
    <source>
        <dbReference type="EMBL" id="PVD31489.1"/>
    </source>
</evidence>
<feature type="region of interest" description="Disordered" evidence="1">
    <location>
        <begin position="184"/>
        <end position="212"/>
    </location>
</feature>
<sequence>MGKRKETQATNEDDPTTDPLHRKHKKHKKKHKHRRSELEEPGAGSPEVTSPKTSIKLRLKIGGETLGTKNVTSIDPASRSSYEDTQDDAIINVTDDQWDSSSGFGGQGEGSGSQKKFEGSSDEEQAWLDALEAGELDDYGEIPKTRDPSLLTVRQRALLHGHQVELQQLPSGYKTVELTEEQLQRRQQRAKKRRQQAHEKREKDKVSLIKCV</sequence>
<dbReference type="GO" id="GO:0006338">
    <property type="term" value="P:chromatin remodeling"/>
    <property type="evidence" value="ECO:0007669"/>
    <property type="project" value="InterPro"/>
</dbReference>
<dbReference type="AlphaFoldDB" id="A0A2T7PDK5"/>
<dbReference type="InterPro" id="IPR029523">
    <property type="entry name" value="INO80B/Ies2"/>
</dbReference>
<dbReference type="GO" id="GO:0031011">
    <property type="term" value="C:Ino80 complex"/>
    <property type="evidence" value="ECO:0007669"/>
    <property type="project" value="InterPro"/>
</dbReference>
<dbReference type="EMBL" id="PZQS01000004">
    <property type="protein sequence ID" value="PVD31489.1"/>
    <property type="molecule type" value="Genomic_DNA"/>
</dbReference>
<feature type="compositionally biased region" description="Basic residues" evidence="1">
    <location>
        <begin position="186"/>
        <end position="195"/>
    </location>
</feature>
<gene>
    <name evidence="2" type="ORF">C0Q70_06901</name>
</gene>
<feature type="compositionally biased region" description="Polar residues" evidence="1">
    <location>
        <begin position="67"/>
        <end position="80"/>
    </location>
</feature>
<dbReference type="OrthoDB" id="2021186at2759"/>
<dbReference type="Proteomes" id="UP000245119">
    <property type="component" value="Linkage Group LG4"/>
</dbReference>
<evidence type="ECO:0000256" key="1">
    <source>
        <dbReference type="SAM" id="MobiDB-lite"/>
    </source>
</evidence>
<reference evidence="2 3" key="1">
    <citation type="submission" date="2018-04" db="EMBL/GenBank/DDBJ databases">
        <title>The genome of golden apple snail Pomacea canaliculata provides insight into stress tolerance and invasive adaptation.</title>
        <authorList>
            <person name="Liu C."/>
            <person name="Liu B."/>
            <person name="Ren Y."/>
            <person name="Zhang Y."/>
            <person name="Wang H."/>
            <person name="Li S."/>
            <person name="Jiang F."/>
            <person name="Yin L."/>
            <person name="Zhang G."/>
            <person name="Qian W."/>
            <person name="Fan W."/>
        </authorList>
    </citation>
    <scope>NUCLEOTIDE SEQUENCE [LARGE SCALE GENOMIC DNA]</scope>
    <source>
        <strain evidence="2">SZHN2017</strain>
        <tissue evidence="2">Muscle</tissue>
    </source>
</reference>
<evidence type="ECO:0008006" key="4">
    <source>
        <dbReference type="Google" id="ProtNLM"/>
    </source>
</evidence>
<evidence type="ECO:0000313" key="3">
    <source>
        <dbReference type="Proteomes" id="UP000245119"/>
    </source>
</evidence>
<feature type="compositionally biased region" description="Acidic residues" evidence="1">
    <location>
        <begin position="120"/>
        <end position="140"/>
    </location>
</feature>
<comment type="caution">
    <text evidence="2">The sequence shown here is derived from an EMBL/GenBank/DDBJ whole genome shotgun (WGS) entry which is preliminary data.</text>
</comment>
<dbReference type="STRING" id="400727.A0A2T7PDK5"/>
<accession>A0A2T7PDK5</accession>
<feature type="region of interest" description="Disordered" evidence="1">
    <location>
        <begin position="1"/>
        <end position="147"/>
    </location>
</feature>
<dbReference type="PANTHER" id="PTHR21561:SF12">
    <property type="entry name" value="INO80 COMPLEX SUBUNIT B"/>
    <property type="match status" value="1"/>
</dbReference>
<dbReference type="PANTHER" id="PTHR21561">
    <property type="entry name" value="INO80 COMPLEX SUBUNIT B"/>
    <property type="match status" value="1"/>
</dbReference>